<keyword evidence="5" id="KW-0573">Peptidoglycan synthesis</keyword>
<evidence type="ECO:0000256" key="4">
    <source>
        <dbReference type="ARBA" id="ARBA00022960"/>
    </source>
</evidence>
<dbReference type="GO" id="GO:0009252">
    <property type="term" value="P:peptidoglycan biosynthetic process"/>
    <property type="evidence" value="ECO:0007669"/>
    <property type="project" value="UniProtKB-KW"/>
</dbReference>
<dbReference type="PANTHER" id="PTHR21581">
    <property type="entry name" value="D-ALANYL-D-ALANINE CARBOXYPEPTIDASE"/>
    <property type="match status" value="1"/>
</dbReference>
<dbReference type="RefSeq" id="WP_128890351.1">
    <property type="nucleotide sequence ID" value="NZ_BMCX01000002.1"/>
</dbReference>
<dbReference type="InterPro" id="IPR018044">
    <property type="entry name" value="Peptidase_S11"/>
</dbReference>
<evidence type="ECO:0000256" key="1">
    <source>
        <dbReference type="ARBA" id="ARBA00007164"/>
    </source>
</evidence>
<keyword evidence="12" id="KW-1185">Reference proteome</keyword>
<dbReference type="GO" id="GO:0071555">
    <property type="term" value="P:cell wall organization"/>
    <property type="evidence" value="ECO:0007669"/>
    <property type="project" value="UniProtKB-KW"/>
</dbReference>
<keyword evidence="9" id="KW-1133">Transmembrane helix</keyword>
<reference evidence="11 12" key="1">
    <citation type="submission" date="2019-01" db="EMBL/GenBank/DDBJ databases">
        <authorList>
            <person name="Ruckert C."/>
            <person name="Busche T."/>
            <person name="Kalinowski J."/>
        </authorList>
    </citation>
    <scope>NUCLEOTIDE SEQUENCE [LARGE SCALE GENOMIC DNA]</scope>
    <source>
        <strain evidence="11 12">136/3</strain>
    </source>
</reference>
<keyword evidence="9" id="KW-0812">Transmembrane</keyword>
<dbReference type="AlphaFoldDB" id="A0A410WAM2"/>
<name>A0A410WAM2_9CORY</name>
<dbReference type="GO" id="GO:0006508">
    <property type="term" value="P:proteolysis"/>
    <property type="evidence" value="ECO:0007669"/>
    <property type="project" value="InterPro"/>
</dbReference>
<proteinExistence type="inferred from homology"/>
<dbReference type="Proteomes" id="UP000288929">
    <property type="component" value="Chromosome"/>
</dbReference>
<organism evidence="11 12">
    <name type="scientific">Corynebacterium pelargi</name>
    <dbReference type="NCBI Taxonomy" id="1471400"/>
    <lineage>
        <taxon>Bacteria</taxon>
        <taxon>Bacillati</taxon>
        <taxon>Actinomycetota</taxon>
        <taxon>Actinomycetes</taxon>
        <taxon>Mycobacteriales</taxon>
        <taxon>Corynebacteriaceae</taxon>
        <taxon>Corynebacterium</taxon>
    </lineage>
</organism>
<evidence type="ECO:0000256" key="5">
    <source>
        <dbReference type="ARBA" id="ARBA00022984"/>
    </source>
</evidence>
<evidence type="ECO:0000256" key="6">
    <source>
        <dbReference type="ARBA" id="ARBA00023316"/>
    </source>
</evidence>
<keyword evidence="11" id="KW-0645">Protease</keyword>
<gene>
    <name evidence="11" type="primary">dacB2</name>
    <name evidence="11" type="ORF">CPELA_08605</name>
</gene>
<dbReference type="SUPFAM" id="SSF56601">
    <property type="entry name" value="beta-lactamase/transpeptidase-like"/>
    <property type="match status" value="1"/>
</dbReference>
<keyword evidence="2 10" id="KW-0732">Signal</keyword>
<dbReference type="EMBL" id="CP035299">
    <property type="protein sequence ID" value="QAU52976.1"/>
    <property type="molecule type" value="Genomic_DNA"/>
</dbReference>
<dbReference type="KEGG" id="cpeg:CPELA_08605"/>
<feature type="compositionally biased region" description="Polar residues" evidence="8">
    <location>
        <begin position="50"/>
        <end position="63"/>
    </location>
</feature>
<feature type="chain" id="PRO_5043568356" evidence="10">
    <location>
        <begin position="23"/>
        <end position="394"/>
    </location>
</feature>
<keyword evidence="3 11" id="KW-0378">Hydrolase</keyword>
<evidence type="ECO:0000256" key="2">
    <source>
        <dbReference type="ARBA" id="ARBA00022729"/>
    </source>
</evidence>
<dbReference type="OrthoDB" id="3663940at2"/>
<dbReference type="InterPro" id="IPR001967">
    <property type="entry name" value="Peptidase_S11_N"/>
</dbReference>
<feature type="compositionally biased region" description="Acidic residues" evidence="8">
    <location>
        <begin position="336"/>
        <end position="353"/>
    </location>
</feature>
<sequence length="394" mass="41973" precursor="true">MKRSCAALILALSATTATPLTAVAQTEPTVRSTAPDTKDCPNRLRPPKAETTSEQVAPGSSSPTPLPTVDNEFGSCDVVKAKGFEVPETNASAWMVFNLDNGEVIATKDPHGRYRPASLIKVMLAMVALDELKLKDTYTATSDDTSMEGSAVGLIPGESYTNEQLIYGLLLSSGNDAAHALAQELGGDKATLKKVNDLAQEWGMKDTYIADYSGLDKAGMSTSARDLSVAYYNAWQNKTFAKMISTDYVEFPAGAGTTFEVWNDNGLLLNDEDALGGKTGYTDDAHHTFVGAKDEDGTRIAAVLLDSTIDAGRAWEQAQALIDAGYLATGDVGSLESEDQEEQQDQDEGEETTQEAAEPTSKSYGKAPVFAGAGVVLLFILGAITWRLGRKEDA</sequence>
<evidence type="ECO:0000313" key="11">
    <source>
        <dbReference type="EMBL" id="QAU52976.1"/>
    </source>
</evidence>
<dbReference type="Gene3D" id="3.40.710.10">
    <property type="entry name" value="DD-peptidase/beta-lactamase superfamily"/>
    <property type="match status" value="1"/>
</dbReference>
<feature type="region of interest" description="Disordered" evidence="8">
    <location>
        <begin position="26"/>
        <end position="69"/>
    </location>
</feature>
<dbReference type="InterPro" id="IPR012338">
    <property type="entry name" value="Beta-lactam/transpept-like"/>
</dbReference>
<keyword evidence="9" id="KW-0472">Membrane</keyword>
<protein>
    <submittedName>
        <fullName evidence="11">D-alanyl-D-alanine carboxypeptidase DacB</fullName>
        <ecNumber evidence="11">3.4.16.4</ecNumber>
    </submittedName>
</protein>
<evidence type="ECO:0000256" key="8">
    <source>
        <dbReference type="SAM" id="MobiDB-lite"/>
    </source>
</evidence>
<dbReference type="GO" id="GO:0009002">
    <property type="term" value="F:serine-type D-Ala-D-Ala carboxypeptidase activity"/>
    <property type="evidence" value="ECO:0007669"/>
    <property type="project" value="UniProtKB-EC"/>
</dbReference>
<evidence type="ECO:0000256" key="3">
    <source>
        <dbReference type="ARBA" id="ARBA00022801"/>
    </source>
</evidence>
<evidence type="ECO:0000313" key="12">
    <source>
        <dbReference type="Proteomes" id="UP000288929"/>
    </source>
</evidence>
<feature type="transmembrane region" description="Helical" evidence="9">
    <location>
        <begin position="369"/>
        <end position="389"/>
    </location>
</feature>
<evidence type="ECO:0000256" key="7">
    <source>
        <dbReference type="RuleBase" id="RU004016"/>
    </source>
</evidence>
<feature type="compositionally biased region" description="Polar residues" evidence="8">
    <location>
        <begin position="26"/>
        <end position="35"/>
    </location>
</feature>
<keyword evidence="11" id="KW-0121">Carboxypeptidase</keyword>
<evidence type="ECO:0000256" key="9">
    <source>
        <dbReference type="SAM" id="Phobius"/>
    </source>
</evidence>
<keyword evidence="4" id="KW-0133">Cell shape</keyword>
<dbReference type="GO" id="GO:0008360">
    <property type="term" value="P:regulation of cell shape"/>
    <property type="evidence" value="ECO:0007669"/>
    <property type="project" value="UniProtKB-KW"/>
</dbReference>
<dbReference type="PANTHER" id="PTHR21581:SF33">
    <property type="entry name" value="D-ALANYL-D-ALANINE CARBOXYPEPTIDASE DACB"/>
    <property type="match status" value="1"/>
</dbReference>
<dbReference type="Pfam" id="PF00768">
    <property type="entry name" value="Peptidase_S11"/>
    <property type="match status" value="1"/>
</dbReference>
<evidence type="ECO:0000256" key="10">
    <source>
        <dbReference type="SAM" id="SignalP"/>
    </source>
</evidence>
<keyword evidence="6" id="KW-0961">Cell wall biogenesis/degradation</keyword>
<dbReference type="PRINTS" id="PR00725">
    <property type="entry name" value="DADACBPTASE1"/>
</dbReference>
<feature type="signal peptide" evidence="10">
    <location>
        <begin position="1"/>
        <end position="22"/>
    </location>
</feature>
<dbReference type="EC" id="3.4.16.4" evidence="11"/>
<accession>A0A410WAM2</accession>
<comment type="similarity">
    <text evidence="1 7">Belongs to the peptidase S11 family.</text>
</comment>
<feature type="region of interest" description="Disordered" evidence="8">
    <location>
        <begin position="334"/>
        <end position="364"/>
    </location>
</feature>